<evidence type="ECO:0000313" key="3">
    <source>
        <dbReference type="Proteomes" id="UP000029738"/>
    </source>
</evidence>
<proteinExistence type="predicted"/>
<dbReference type="PRINTS" id="PR00111">
    <property type="entry name" value="ABHYDROLASE"/>
</dbReference>
<dbReference type="Gene3D" id="3.40.50.1820">
    <property type="entry name" value="alpha/beta hydrolase"/>
    <property type="match status" value="1"/>
</dbReference>
<dbReference type="GO" id="GO:0016787">
    <property type="term" value="F:hydrolase activity"/>
    <property type="evidence" value="ECO:0007669"/>
    <property type="project" value="UniProtKB-KW"/>
</dbReference>
<feature type="domain" description="AB hydrolase-1" evidence="1">
    <location>
        <begin position="53"/>
        <end position="257"/>
    </location>
</feature>
<comment type="caution">
    <text evidence="2">The sequence shown here is derived from an EMBL/GenBank/DDBJ whole genome shotgun (WGS) entry which is preliminary data.</text>
</comment>
<dbReference type="PANTHER" id="PTHR43798">
    <property type="entry name" value="MONOACYLGLYCEROL LIPASE"/>
    <property type="match status" value="1"/>
</dbReference>
<dbReference type="InterPro" id="IPR000073">
    <property type="entry name" value="AB_hydrolase_1"/>
</dbReference>
<dbReference type="PANTHER" id="PTHR43798:SF33">
    <property type="entry name" value="HYDROLASE, PUTATIVE (AFU_ORTHOLOGUE AFUA_2G14860)-RELATED"/>
    <property type="match status" value="1"/>
</dbReference>
<protein>
    <submittedName>
        <fullName evidence="2">Alpha/beta hydrolase</fullName>
    </submittedName>
</protein>
<evidence type="ECO:0000313" key="2">
    <source>
        <dbReference type="EMBL" id="KAF3889815.1"/>
    </source>
</evidence>
<dbReference type="GO" id="GO:0016020">
    <property type="term" value="C:membrane"/>
    <property type="evidence" value="ECO:0007669"/>
    <property type="project" value="TreeGrafter"/>
</dbReference>
<reference evidence="2" key="1">
    <citation type="journal article" date="2015" name="Genome Announc.">
        <title>Draft Genome Sequence of Tolypothrix boutellei Strain VB521301.</title>
        <authorList>
            <person name="Chandrababunaidu M.M."/>
            <person name="Singh D."/>
            <person name="Sen D."/>
            <person name="Bhan S."/>
            <person name="Das S."/>
            <person name="Gupta A."/>
            <person name="Adhikary S.P."/>
            <person name="Tripathy S."/>
        </authorList>
    </citation>
    <scope>NUCLEOTIDE SEQUENCE</scope>
    <source>
        <strain evidence="2">VB521301</strain>
    </source>
</reference>
<dbReference type="InterPro" id="IPR050266">
    <property type="entry name" value="AB_hydrolase_sf"/>
</dbReference>
<accession>A0A8S9TBN7</accession>
<dbReference type="SUPFAM" id="SSF53474">
    <property type="entry name" value="alpha/beta-Hydrolases"/>
    <property type="match status" value="1"/>
</dbReference>
<dbReference type="AlphaFoldDB" id="A0A8S9TBN7"/>
<dbReference type="EMBL" id="JHEG04000001">
    <property type="protein sequence ID" value="KAF3889815.1"/>
    <property type="molecule type" value="Genomic_DNA"/>
</dbReference>
<organism evidence="2 3">
    <name type="scientific">Tolypothrix bouteillei VB521301</name>
    <dbReference type="NCBI Taxonomy" id="1479485"/>
    <lineage>
        <taxon>Bacteria</taxon>
        <taxon>Bacillati</taxon>
        <taxon>Cyanobacteriota</taxon>
        <taxon>Cyanophyceae</taxon>
        <taxon>Nostocales</taxon>
        <taxon>Tolypothrichaceae</taxon>
        <taxon>Tolypothrix</taxon>
    </lineage>
</organism>
<dbReference type="InterPro" id="IPR029058">
    <property type="entry name" value="AB_hydrolase_fold"/>
</dbReference>
<reference evidence="2" key="2">
    <citation type="submission" date="2019-11" db="EMBL/GenBank/DDBJ databases">
        <title>Improved Assembly of Tolypothrix boutellei genome.</title>
        <authorList>
            <person name="Sarangi A.N."/>
            <person name="Mukherjee M."/>
            <person name="Ghosh S."/>
            <person name="Singh D."/>
            <person name="Das A."/>
            <person name="Kant S."/>
            <person name="Prusty A."/>
            <person name="Tripathy S."/>
        </authorList>
    </citation>
    <scope>NUCLEOTIDE SEQUENCE</scope>
    <source>
        <strain evidence="2">VB521301</strain>
    </source>
</reference>
<dbReference type="Proteomes" id="UP000029738">
    <property type="component" value="Unassembled WGS sequence"/>
</dbReference>
<sequence>MTILTNNKESFHMESRILNFQNGKFSINFLQGGSGTPLLYLHSASGLQTGEYLNLLSQNFQVYAPWHPGFGPSTGEEHLSDTVDLALYYQDLMDELEIESACVVGHSFGGMLAAEIAALCPNRVKKLVLVSPLGLFREDLPVLDFFSVSPDKLVNALWHDPSSKVFQHARATATSETPQVDLEAQKQRSFATAKKFLVPFSNWGLKHRINHIQAPTLIVWGESDGLVPSDYARDFCSQIQQAQVTLLPNCGHLPMFEQQDSFISTVTEFLQKA</sequence>
<name>A0A8S9TBN7_9CYAN</name>
<evidence type="ECO:0000259" key="1">
    <source>
        <dbReference type="Pfam" id="PF00561"/>
    </source>
</evidence>
<keyword evidence="2" id="KW-0378">Hydrolase</keyword>
<keyword evidence="3" id="KW-1185">Reference proteome</keyword>
<dbReference type="Pfam" id="PF00561">
    <property type="entry name" value="Abhydrolase_1"/>
    <property type="match status" value="1"/>
</dbReference>
<gene>
    <name evidence="2" type="ORF">DA73_0400033365</name>
</gene>